<dbReference type="Pfam" id="PF01421">
    <property type="entry name" value="Reprolysin"/>
    <property type="match status" value="1"/>
</dbReference>
<feature type="binding site" evidence="8">
    <location>
        <position position="181"/>
    </location>
    <ligand>
        <name>Zn(2+)</name>
        <dbReference type="ChEBI" id="CHEBI:29105"/>
        <note>catalytic</note>
    </ligand>
</feature>
<sequence length="425" mass="47080">MLSLSRIVILFLQLLFVVSIVTAQATTKYVVEGYIVIDPQAVDIYRKEDRLSTMSAEQEILHDVEFFLTYVNEHYKTLRQYGLDVEIRILKMEIMTTGVLNDINLPPKEVSPSDAIDIFQEWLRSRNAKNTIGFDFALLYTGVTLLGINGVAQLGAICSTTSDAVSVIKIGVMGTAPTTAHELGHILGAQHDGKASFSTMHVSRSYDNWNRFSFSECTAHDFRQNFAAIDHTCLLETKSASYVPNVPLEKYQGRLRDPDEACRRIFGSSSYACNIEKEVEDIPLEHVICTHIYCSKGNGRCDRIQTTEGMPCDKDKICNFGKCVPDTTGLGLAKDTQGCYGDSSNMKVTGRGRINCEEAIDIMGSQYVCTNSFFAPRCCQICEKYKGGKGTLGLSDPFCGRTSAAEVRFGAFHFVVALCQQDGVL</sequence>
<evidence type="ECO:0000256" key="2">
    <source>
        <dbReference type="ARBA" id="ARBA00022723"/>
    </source>
</evidence>
<dbReference type="InterPro" id="IPR024079">
    <property type="entry name" value="MetalloPept_cat_dom_sf"/>
</dbReference>
<dbReference type="EMBL" id="BLXT01001502">
    <property type="protein sequence ID" value="GFN86173.1"/>
    <property type="molecule type" value="Genomic_DNA"/>
</dbReference>
<reference evidence="11 12" key="1">
    <citation type="journal article" date="2021" name="Elife">
        <title>Chloroplast acquisition without the gene transfer in kleptoplastic sea slugs, Plakobranchus ocellatus.</title>
        <authorList>
            <person name="Maeda T."/>
            <person name="Takahashi S."/>
            <person name="Yoshida T."/>
            <person name="Shimamura S."/>
            <person name="Takaki Y."/>
            <person name="Nagai Y."/>
            <person name="Toyoda A."/>
            <person name="Suzuki Y."/>
            <person name="Arimoto A."/>
            <person name="Ishii H."/>
            <person name="Satoh N."/>
            <person name="Nishiyama T."/>
            <person name="Hasebe M."/>
            <person name="Maruyama T."/>
            <person name="Minagawa J."/>
            <person name="Obokata J."/>
            <person name="Shigenobu S."/>
        </authorList>
    </citation>
    <scope>NUCLEOTIDE SEQUENCE [LARGE SCALE GENOMIC DNA]</scope>
</reference>
<proteinExistence type="predicted"/>
<feature type="binding site" evidence="8">
    <location>
        <position position="185"/>
    </location>
    <ligand>
        <name>Zn(2+)</name>
        <dbReference type="ChEBI" id="CHEBI:29105"/>
        <note>catalytic</note>
    </ligand>
</feature>
<feature type="domain" description="Peptidase M12B" evidence="10">
    <location>
        <begin position="29"/>
        <end position="238"/>
    </location>
</feature>
<keyword evidence="7" id="KW-0325">Glycoprotein</keyword>
<dbReference type="InterPro" id="IPR001590">
    <property type="entry name" value="Peptidase_M12B"/>
</dbReference>
<feature type="binding site" evidence="8">
    <location>
        <position position="191"/>
    </location>
    <ligand>
        <name>Zn(2+)</name>
        <dbReference type="ChEBI" id="CHEBI:29105"/>
        <note>catalytic</note>
    </ligand>
</feature>
<evidence type="ECO:0000256" key="7">
    <source>
        <dbReference type="ARBA" id="ARBA00023180"/>
    </source>
</evidence>
<evidence type="ECO:0000256" key="3">
    <source>
        <dbReference type="ARBA" id="ARBA00022801"/>
    </source>
</evidence>
<keyword evidence="5 11" id="KW-0482">Metalloprotease</keyword>
<evidence type="ECO:0000313" key="11">
    <source>
        <dbReference type="EMBL" id="GFN86173.1"/>
    </source>
</evidence>
<name>A0AAV3YSW6_9GAST</name>
<evidence type="ECO:0000256" key="4">
    <source>
        <dbReference type="ARBA" id="ARBA00022833"/>
    </source>
</evidence>
<protein>
    <submittedName>
        <fullName evidence="11">A disintegrin and metalloproteinase with thrombospondin motifs 1</fullName>
    </submittedName>
</protein>
<accession>A0AAV3YSW6</accession>
<keyword evidence="2 8" id="KW-0479">Metal-binding</keyword>
<dbReference type="PANTHER" id="PTHR11905:SF159">
    <property type="entry name" value="ADAM METALLOPROTEASE"/>
    <property type="match status" value="1"/>
</dbReference>
<evidence type="ECO:0000256" key="1">
    <source>
        <dbReference type="ARBA" id="ARBA00022670"/>
    </source>
</evidence>
<dbReference type="GO" id="GO:0006508">
    <property type="term" value="P:proteolysis"/>
    <property type="evidence" value="ECO:0007669"/>
    <property type="project" value="UniProtKB-KW"/>
</dbReference>
<evidence type="ECO:0000256" key="6">
    <source>
        <dbReference type="ARBA" id="ARBA00023157"/>
    </source>
</evidence>
<evidence type="ECO:0000256" key="8">
    <source>
        <dbReference type="PROSITE-ProRule" id="PRU00276"/>
    </source>
</evidence>
<dbReference type="AlphaFoldDB" id="A0AAV3YSW6"/>
<evidence type="ECO:0000313" key="12">
    <source>
        <dbReference type="Proteomes" id="UP000735302"/>
    </source>
</evidence>
<dbReference type="SUPFAM" id="SSF55486">
    <property type="entry name" value="Metalloproteases ('zincins'), catalytic domain"/>
    <property type="match status" value="1"/>
</dbReference>
<dbReference type="PANTHER" id="PTHR11905">
    <property type="entry name" value="ADAM A DISINTEGRIN AND METALLOPROTEASE DOMAIN"/>
    <property type="match status" value="1"/>
</dbReference>
<dbReference type="GO" id="GO:0046872">
    <property type="term" value="F:metal ion binding"/>
    <property type="evidence" value="ECO:0007669"/>
    <property type="project" value="UniProtKB-KW"/>
</dbReference>
<feature type="active site" evidence="8">
    <location>
        <position position="182"/>
    </location>
</feature>
<feature type="chain" id="PRO_5043382891" evidence="9">
    <location>
        <begin position="24"/>
        <end position="425"/>
    </location>
</feature>
<evidence type="ECO:0000256" key="9">
    <source>
        <dbReference type="SAM" id="SignalP"/>
    </source>
</evidence>
<dbReference type="Gene3D" id="3.40.1620.60">
    <property type="match status" value="1"/>
</dbReference>
<feature type="signal peptide" evidence="9">
    <location>
        <begin position="1"/>
        <end position="23"/>
    </location>
</feature>
<comment type="caution">
    <text evidence="8">Lacks conserved residue(s) required for the propagation of feature annotation.</text>
</comment>
<dbReference type="InterPro" id="IPR041645">
    <property type="entry name" value="ADAMTS_CR_2"/>
</dbReference>
<dbReference type="Gene3D" id="3.40.390.10">
    <property type="entry name" value="Collagenase (Catalytic Domain)"/>
    <property type="match status" value="1"/>
</dbReference>
<keyword evidence="6" id="KW-1015">Disulfide bond</keyword>
<gene>
    <name evidence="11" type="ORF">PoB_001267900</name>
</gene>
<dbReference type="GO" id="GO:0004222">
    <property type="term" value="F:metalloendopeptidase activity"/>
    <property type="evidence" value="ECO:0007669"/>
    <property type="project" value="InterPro"/>
</dbReference>
<keyword evidence="3" id="KW-0378">Hydrolase</keyword>
<keyword evidence="1" id="KW-0645">Protease</keyword>
<dbReference type="Pfam" id="PF17771">
    <property type="entry name" value="ADAMTS_CR_2"/>
    <property type="match status" value="1"/>
</dbReference>
<keyword evidence="12" id="KW-1185">Reference proteome</keyword>
<evidence type="ECO:0000256" key="5">
    <source>
        <dbReference type="ARBA" id="ARBA00023049"/>
    </source>
</evidence>
<keyword evidence="9" id="KW-0732">Signal</keyword>
<organism evidence="11 12">
    <name type="scientific">Plakobranchus ocellatus</name>
    <dbReference type="NCBI Taxonomy" id="259542"/>
    <lineage>
        <taxon>Eukaryota</taxon>
        <taxon>Metazoa</taxon>
        <taxon>Spiralia</taxon>
        <taxon>Lophotrochozoa</taxon>
        <taxon>Mollusca</taxon>
        <taxon>Gastropoda</taxon>
        <taxon>Heterobranchia</taxon>
        <taxon>Euthyneura</taxon>
        <taxon>Panpulmonata</taxon>
        <taxon>Sacoglossa</taxon>
        <taxon>Placobranchoidea</taxon>
        <taxon>Plakobranchidae</taxon>
        <taxon>Plakobranchus</taxon>
    </lineage>
</organism>
<comment type="caution">
    <text evidence="11">The sequence shown here is derived from an EMBL/GenBank/DDBJ whole genome shotgun (WGS) entry which is preliminary data.</text>
</comment>
<dbReference type="PROSITE" id="PS50215">
    <property type="entry name" value="ADAM_MEPRO"/>
    <property type="match status" value="1"/>
</dbReference>
<keyword evidence="4 8" id="KW-0862">Zinc</keyword>
<dbReference type="Proteomes" id="UP000735302">
    <property type="component" value="Unassembled WGS sequence"/>
</dbReference>
<evidence type="ECO:0000259" key="10">
    <source>
        <dbReference type="PROSITE" id="PS50215"/>
    </source>
</evidence>